<gene>
    <name evidence="1" type="ORF">WN71_035570</name>
</gene>
<keyword evidence="2" id="KW-1185">Reference proteome</keyword>
<sequence>MLLTAEVVGDLILQGGLQDPFGQLLQQPAVSGRLQSLRAGTVRRHGHQLLVRHGHRRPGQCLPGRPHGLQFHCAVRHVTSRP</sequence>
<accession>A0A1J4NLF9</accession>
<dbReference type="EMBL" id="LAVA02000113">
    <property type="protein sequence ID" value="OIJ63167.1"/>
    <property type="molecule type" value="Genomic_DNA"/>
</dbReference>
<comment type="caution">
    <text evidence="1">The sequence shown here is derived from an EMBL/GenBank/DDBJ whole genome shotgun (WGS) entry which is preliminary data.</text>
</comment>
<organism evidence="1 2">
    <name type="scientific">Streptomyces mangrovisoli</name>
    <dbReference type="NCBI Taxonomy" id="1428628"/>
    <lineage>
        <taxon>Bacteria</taxon>
        <taxon>Bacillati</taxon>
        <taxon>Actinomycetota</taxon>
        <taxon>Actinomycetes</taxon>
        <taxon>Kitasatosporales</taxon>
        <taxon>Streptomycetaceae</taxon>
        <taxon>Streptomyces</taxon>
    </lineage>
</organism>
<evidence type="ECO:0000313" key="1">
    <source>
        <dbReference type="EMBL" id="OIJ63167.1"/>
    </source>
</evidence>
<proteinExistence type="predicted"/>
<evidence type="ECO:0000313" key="2">
    <source>
        <dbReference type="Proteomes" id="UP000034196"/>
    </source>
</evidence>
<protein>
    <submittedName>
        <fullName evidence="1">Uncharacterized protein</fullName>
    </submittedName>
</protein>
<dbReference type="AlphaFoldDB" id="A0A1J4NLF9"/>
<reference evidence="1" key="1">
    <citation type="submission" date="2016-10" db="EMBL/GenBank/DDBJ databases">
        <title>Genome sequence of Streptomyces mangrovisoli MUSC 149.</title>
        <authorList>
            <person name="Lee L.-H."/>
            <person name="Ser H.-L."/>
        </authorList>
    </citation>
    <scope>NUCLEOTIDE SEQUENCE [LARGE SCALE GENOMIC DNA]</scope>
    <source>
        <strain evidence="1">MUSC 149</strain>
    </source>
</reference>
<dbReference type="Proteomes" id="UP000034196">
    <property type="component" value="Unassembled WGS sequence"/>
</dbReference>
<name>A0A1J4NLF9_9ACTN</name>